<evidence type="ECO:0000256" key="6">
    <source>
        <dbReference type="ARBA" id="ARBA00023136"/>
    </source>
</evidence>
<dbReference type="Gene3D" id="3.40.50.12580">
    <property type="match status" value="1"/>
</dbReference>
<evidence type="ECO:0000256" key="4">
    <source>
        <dbReference type="ARBA" id="ARBA00022679"/>
    </source>
</evidence>
<dbReference type="GO" id="GO:0019350">
    <property type="term" value="P:teichoic acid biosynthetic process"/>
    <property type="evidence" value="ECO:0007669"/>
    <property type="project" value="UniProtKB-KW"/>
</dbReference>
<organism evidence="7">
    <name type="scientific">Erysipelothrix rhusiopathiae</name>
    <dbReference type="NCBI Taxonomy" id="1648"/>
    <lineage>
        <taxon>Bacteria</taxon>
        <taxon>Bacillati</taxon>
        <taxon>Bacillota</taxon>
        <taxon>Erysipelotrichia</taxon>
        <taxon>Erysipelotrichales</taxon>
        <taxon>Erysipelotrichaceae</taxon>
        <taxon>Erysipelothrix</taxon>
    </lineage>
</organism>
<keyword evidence="3" id="KW-1003">Cell membrane</keyword>
<dbReference type="EMBL" id="LC380403">
    <property type="protein sequence ID" value="BBE36343.1"/>
    <property type="molecule type" value="Genomic_DNA"/>
</dbReference>
<proteinExistence type="inferred from homology"/>
<keyword evidence="6" id="KW-0472">Membrane</keyword>
<comment type="subcellular location">
    <subcellularLocation>
        <location evidence="1">Cell membrane</location>
        <topology evidence="1">Peripheral membrane protein</topology>
    </subcellularLocation>
</comment>
<dbReference type="InterPro" id="IPR051612">
    <property type="entry name" value="Teichoic_Acid_Biosynth"/>
</dbReference>
<dbReference type="InterPro" id="IPR043148">
    <property type="entry name" value="TagF_C"/>
</dbReference>
<dbReference type="InterPro" id="IPR007554">
    <property type="entry name" value="Glycerophosphate_synth"/>
</dbReference>
<dbReference type="EMBL" id="LC380398">
    <property type="protein sequence ID" value="BBE36275.1"/>
    <property type="molecule type" value="Genomic_DNA"/>
</dbReference>
<dbReference type="GO" id="GO:0005886">
    <property type="term" value="C:plasma membrane"/>
    <property type="evidence" value="ECO:0007669"/>
    <property type="project" value="UniProtKB-SubCell"/>
</dbReference>
<name>A0A2Z6FYQ5_ERYRH</name>
<keyword evidence="4 7" id="KW-0808">Transferase</keyword>
<evidence type="ECO:0000256" key="2">
    <source>
        <dbReference type="ARBA" id="ARBA00010488"/>
    </source>
</evidence>
<dbReference type="PANTHER" id="PTHR37316:SF3">
    <property type="entry name" value="TEICHOIC ACID GLYCEROL-PHOSPHATE TRANSFERASE"/>
    <property type="match status" value="1"/>
</dbReference>
<dbReference type="Pfam" id="PF04464">
    <property type="entry name" value="Glyphos_transf"/>
    <property type="match status" value="1"/>
</dbReference>
<evidence type="ECO:0000256" key="1">
    <source>
        <dbReference type="ARBA" id="ARBA00004202"/>
    </source>
</evidence>
<evidence type="ECO:0000313" key="7">
    <source>
        <dbReference type="EMBL" id="BBE36275.1"/>
    </source>
</evidence>
<protein>
    <submittedName>
        <fullName evidence="7">CDP-glycerol glycerophosphotransferase</fullName>
    </submittedName>
</protein>
<evidence type="ECO:0000313" key="8">
    <source>
        <dbReference type="EMBL" id="BBE36343.1"/>
    </source>
</evidence>
<evidence type="ECO:0000256" key="3">
    <source>
        <dbReference type="ARBA" id="ARBA00022475"/>
    </source>
</evidence>
<dbReference type="GO" id="GO:0047355">
    <property type="term" value="F:CDP-glycerol glycerophosphotransferase activity"/>
    <property type="evidence" value="ECO:0007669"/>
    <property type="project" value="InterPro"/>
</dbReference>
<dbReference type="Gene3D" id="3.40.50.11820">
    <property type="match status" value="1"/>
</dbReference>
<accession>A0A2Z6FYQ5</accession>
<dbReference type="PANTHER" id="PTHR37316">
    <property type="entry name" value="TEICHOIC ACID GLYCEROL-PHOSPHATE PRIMASE"/>
    <property type="match status" value="1"/>
</dbReference>
<dbReference type="SUPFAM" id="SSF53756">
    <property type="entry name" value="UDP-Glycosyltransferase/glycogen phosphorylase"/>
    <property type="match status" value="1"/>
</dbReference>
<sequence length="403" mass="46792">MKINGRLKRMSKLKTAIKNSTFLFKLYNLVGNTFIKINGIFFRNRKKQVLFLSFGGKGLSDSPFAIFKLMLEDPDFEDHKFIWAVDKSVDTSVFDYPRTKYISTDKPSYFKYLFQSEIWITNTTVSRGLKIKKPSNVVYINTWHGTPFKKIGNDVDGTGVFSGKSKSIALLNDPCYLVQSNYEKQIFINAFGTLEESIYLTGLPRNDELKNIDQNQVVLIKEALNINTEKKVILFAPTFKEYKTYDYFEEKKAMIDKLSDKYYILYRGHHAASDSRKYDNIDNPNFLNVSTYPNLNDLFKVSDIVITDYSSLCVDFAILDRPIYFVTPDFEEYQDKRGLYINYDELFNVGNFTSFDHLTNYLNETSDHQYGYMNTSVIHEIFIDECGCATHKAIELIKTLMRG</sequence>
<reference evidence="7" key="1">
    <citation type="journal article" date="2018" name="Infect. Immun.">
        <title>Identification of the Chromosomal Region Essential for Serovar-Specific Antigen and Virulence of Serovar 1 and 2 Strains of Erysipelothrix rhusiopathiae.</title>
        <authorList>
            <person name="Ogawa Y."/>
            <person name="Shiraiwa K."/>
            <person name="Nishikawa S."/>
            <person name="Eguchi M."/>
            <person name="Shimoji Y."/>
        </authorList>
    </citation>
    <scope>NUCLEOTIDE SEQUENCE</scope>
    <source>
        <strain evidence="8">Nagano 11-1</strain>
        <strain evidence="7">Nagano 11-2</strain>
    </source>
</reference>
<dbReference type="InterPro" id="IPR043149">
    <property type="entry name" value="TagF_N"/>
</dbReference>
<keyword evidence="5" id="KW-0777">Teichoic acid biosynthesis</keyword>
<comment type="similarity">
    <text evidence="2">Belongs to the CDP-glycerol glycerophosphotransferase family.</text>
</comment>
<evidence type="ECO:0000256" key="5">
    <source>
        <dbReference type="ARBA" id="ARBA00022944"/>
    </source>
</evidence>
<dbReference type="AlphaFoldDB" id="A0A2Z6FYQ5"/>